<dbReference type="Proteomes" id="UP000030645">
    <property type="component" value="Unassembled WGS sequence"/>
</dbReference>
<sequence length="92" mass="10514">MSLFVKFSILQILGLLFFNGTLLHCHALGSVYFHSFSIKKKAPTPFVTILPNLPQILTETSIFSRGRRVKIEEAFSVYSLYPKKVKKKARPK</sequence>
<dbReference type="EMBL" id="KE344350">
    <property type="protein sequence ID" value="EXB57742.1"/>
    <property type="molecule type" value="Genomic_DNA"/>
</dbReference>
<evidence type="ECO:0000313" key="2">
    <source>
        <dbReference type="Proteomes" id="UP000030645"/>
    </source>
</evidence>
<evidence type="ECO:0000313" key="1">
    <source>
        <dbReference type="EMBL" id="EXB57742.1"/>
    </source>
</evidence>
<protein>
    <submittedName>
        <fullName evidence="1">Uncharacterized protein</fullName>
    </submittedName>
</protein>
<organism evidence="1 2">
    <name type="scientific">Morus notabilis</name>
    <dbReference type="NCBI Taxonomy" id="981085"/>
    <lineage>
        <taxon>Eukaryota</taxon>
        <taxon>Viridiplantae</taxon>
        <taxon>Streptophyta</taxon>
        <taxon>Embryophyta</taxon>
        <taxon>Tracheophyta</taxon>
        <taxon>Spermatophyta</taxon>
        <taxon>Magnoliopsida</taxon>
        <taxon>eudicotyledons</taxon>
        <taxon>Gunneridae</taxon>
        <taxon>Pentapetalae</taxon>
        <taxon>rosids</taxon>
        <taxon>fabids</taxon>
        <taxon>Rosales</taxon>
        <taxon>Moraceae</taxon>
        <taxon>Moreae</taxon>
        <taxon>Morus</taxon>
    </lineage>
</organism>
<proteinExistence type="predicted"/>
<dbReference type="AlphaFoldDB" id="W9QXQ7"/>
<name>W9QXQ7_9ROSA</name>
<accession>W9QXQ7</accession>
<gene>
    <name evidence="1" type="ORF">L484_006855</name>
</gene>
<reference evidence="2" key="1">
    <citation type="submission" date="2013-01" db="EMBL/GenBank/DDBJ databases">
        <title>Draft Genome Sequence of a Mulberry Tree, Morus notabilis C.K. Schneid.</title>
        <authorList>
            <person name="He N."/>
            <person name="Zhao S."/>
        </authorList>
    </citation>
    <scope>NUCLEOTIDE SEQUENCE</scope>
</reference>
<keyword evidence="2" id="KW-1185">Reference proteome</keyword>